<evidence type="ECO:0000313" key="3">
    <source>
        <dbReference type="Proteomes" id="UP000234323"/>
    </source>
</evidence>
<dbReference type="AlphaFoldDB" id="A0A2I1HHS4"/>
<proteinExistence type="predicted"/>
<dbReference type="EMBL" id="LLXI01003008">
    <property type="protein sequence ID" value="PKY58433.1"/>
    <property type="molecule type" value="Genomic_DNA"/>
</dbReference>
<keyword evidence="3" id="KW-1185">Reference proteome</keyword>
<feature type="region of interest" description="Disordered" evidence="1">
    <location>
        <begin position="1"/>
        <end position="22"/>
    </location>
</feature>
<reference evidence="2 3" key="1">
    <citation type="submission" date="2015-10" db="EMBL/GenBank/DDBJ databases">
        <title>Genome analyses suggest a sexual origin of heterokaryosis in a supposedly ancient asexual fungus.</title>
        <authorList>
            <person name="Ropars J."/>
            <person name="Sedzielewska K."/>
            <person name="Noel J."/>
            <person name="Charron P."/>
            <person name="Farinelli L."/>
            <person name="Marton T."/>
            <person name="Kruger M."/>
            <person name="Pelin A."/>
            <person name="Brachmann A."/>
            <person name="Corradi N."/>
        </authorList>
    </citation>
    <scope>NUCLEOTIDE SEQUENCE [LARGE SCALE GENOMIC DNA]</scope>
    <source>
        <strain evidence="2 3">A4</strain>
    </source>
</reference>
<evidence type="ECO:0000256" key="1">
    <source>
        <dbReference type="SAM" id="MobiDB-lite"/>
    </source>
</evidence>
<dbReference type="VEuPathDB" id="FungiDB:RhiirFUN_003992"/>
<evidence type="ECO:0008006" key="4">
    <source>
        <dbReference type="Google" id="ProtNLM"/>
    </source>
</evidence>
<dbReference type="VEuPathDB" id="FungiDB:FUN_004930"/>
<name>A0A2I1HHS4_9GLOM</name>
<protein>
    <recommendedName>
        <fullName evidence="4">NYN domain-containing protein</fullName>
    </recommendedName>
</protein>
<sequence length="204" mass="22874">MSFNVASSRGATSNLSAPEQVKEWSRDDVKTFLQRNRTRLDLEGEDIDKNGVPGSPAKEIEKLINEIKGEQPGASVNMGPPGRIHIFVDNSNLYIQGMANVGNMPYLVGFRPPSYDSLWKYVEKEGFEVETFDRNRQNHEKEVDSEIACAITQTSLLNEPGTICKPLLSVLETFNENSIGIESRNKKNWKFTGLELTKLKKLGP</sequence>
<comment type="caution">
    <text evidence="2">The sequence shown here is derived from an EMBL/GenBank/DDBJ whole genome shotgun (WGS) entry which is preliminary data.</text>
</comment>
<dbReference type="Proteomes" id="UP000234323">
    <property type="component" value="Unassembled WGS sequence"/>
</dbReference>
<gene>
    <name evidence="2" type="ORF">RhiirA4_480337</name>
</gene>
<accession>A0A2I1HHS4</accession>
<organism evidence="2 3">
    <name type="scientific">Rhizophagus irregularis</name>
    <dbReference type="NCBI Taxonomy" id="588596"/>
    <lineage>
        <taxon>Eukaryota</taxon>
        <taxon>Fungi</taxon>
        <taxon>Fungi incertae sedis</taxon>
        <taxon>Mucoromycota</taxon>
        <taxon>Glomeromycotina</taxon>
        <taxon>Glomeromycetes</taxon>
        <taxon>Glomerales</taxon>
        <taxon>Glomeraceae</taxon>
        <taxon>Rhizophagus</taxon>
    </lineage>
</organism>
<evidence type="ECO:0000313" key="2">
    <source>
        <dbReference type="EMBL" id="PKY58433.1"/>
    </source>
</evidence>
<dbReference type="VEuPathDB" id="FungiDB:RhiirA1_401671"/>
<feature type="compositionally biased region" description="Polar residues" evidence="1">
    <location>
        <begin position="1"/>
        <end position="17"/>
    </location>
</feature>